<evidence type="ECO:0000256" key="4">
    <source>
        <dbReference type="ARBA" id="ARBA00022490"/>
    </source>
</evidence>
<evidence type="ECO:0000256" key="6">
    <source>
        <dbReference type="ARBA" id="ARBA00022695"/>
    </source>
</evidence>
<evidence type="ECO:0000313" key="14">
    <source>
        <dbReference type="EMBL" id="KHF26477.1"/>
    </source>
</evidence>
<dbReference type="NCBIfam" id="TIGR00663">
    <property type="entry name" value="dnan"/>
    <property type="match status" value="1"/>
</dbReference>
<name>A0A0B0HD13_SOVGS</name>
<evidence type="ECO:0000259" key="13">
    <source>
        <dbReference type="Pfam" id="PF02768"/>
    </source>
</evidence>
<protein>
    <recommendedName>
        <fullName evidence="3 10">Beta sliding clamp</fullName>
    </recommendedName>
</protein>
<evidence type="ECO:0000256" key="3">
    <source>
        <dbReference type="ARBA" id="ARBA00021035"/>
    </source>
</evidence>
<keyword evidence="4 10" id="KW-0963">Cytoplasm</keyword>
<evidence type="ECO:0000256" key="1">
    <source>
        <dbReference type="ARBA" id="ARBA00004496"/>
    </source>
</evidence>
<dbReference type="PIRSF" id="PIRSF000804">
    <property type="entry name" value="DNA_pol_III_b"/>
    <property type="match status" value="1"/>
</dbReference>
<dbReference type="OrthoDB" id="8421503at2"/>
<comment type="caution">
    <text evidence="14">The sequence shown here is derived from an EMBL/GenBank/DDBJ whole genome shotgun (WGS) entry which is preliminary data.</text>
</comment>
<dbReference type="InterPro" id="IPR001001">
    <property type="entry name" value="DNA_polIII_beta"/>
</dbReference>
<dbReference type="InterPro" id="IPR022634">
    <property type="entry name" value="DNA_polIII_beta_N"/>
</dbReference>
<dbReference type="InterPro" id="IPR022637">
    <property type="entry name" value="DNA_polIII_beta_cen"/>
</dbReference>
<dbReference type="InterPro" id="IPR046938">
    <property type="entry name" value="DNA_clamp_sf"/>
</dbReference>
<dbReference type="Gene3D" id="3.10.150.10">
    <property type="entry name" value="DNA Polymerase III, subunit A, domain 2"/>
    <property type="match status" value="1"/>
</dbReference>
<dbReference type="EMBL" id="JRAA01000001">
    <property type="protein sequence ID" value="KHF26477.1"/>
    <property type="molecule type" value="Genomic_DNA"/>
</dbReference>
<dbReference type="GO" id="GO:0006271">
    <property type="term" value="P:DNA strand elongation involved in DNA replication"/>
    <property type="evidence" value="ECO:0007669"/>
    <property type="project" value="TreeGrafter"/>
</dbReference>
<dbReference type="GO" id="GO:0005737">
    <property type="term" value="C:cytoplasm"/>
    <property type="evidence" value="ECO:0007669"/>
    <property type="project" value="UniProtKB-SubCell"/>
</dbReference>
<organism evidence="14 15">
    <name type="scientific">Solemya velum gill symbiont</name>
    <dbReference type="NCBI Taxonomy" id="2340"/>
    <lineage>
        <taxon>Bacteria</taxon>
        <taxon>Pseudomonadati</taxon>
        <taxon>Pseudomonadota</taxon>
        <taxon>Gammaproteobacteria</taxon>
        <taxon>sulfur-oxidizing symbionts</taxon>
    </lineage>
</organism>
<feature type="domain" description="DNA polymerase III beta sliding clamp central" evidence="12">
    <location>
        <begin position="130"/>
        <end position="244"/>
    </location>
</feature>
<dbReference type="AlphaFoldDB" id="A0A0B0HD13"/>
<comment type="similarity">
    <text evidence="2 10">Belongs to the beta sliding clamp family.</text>
</comment>
<evidence type="ECO:0000256" key="7">
    <source>
        <dbReference type="ARBA" id="ARBA00022705"/>
    </source>
</evidence>
<comment type="subunit">
    <text evidence="10">Forms a ring-shaped head-to-tail homodimer around DNA.</text>
</comment>
<dbReference type="SUPFAM" id="SSF55979">
    <property type="entry name" value="DNA clamp"/>
    <property type="match status" value="3"/>
</dbReference>
<keyword evidence="9" id="KW-0238">DNA-binding</keyword>
<evidence type="ECO:0000259" key="12">
    <source>
        <dbReference type="Pfam" id="PF02767"/>
    </source>
</evidence>
<dbReference type="RefSeq" id="WP_043116251.1">
    <property type="nucleotide sequence ID" value="NZ_JRAA01000001.1"/>
</dbReference>
<comment type="subcellular location">
    <subcellularLocation>
        <location evidence="1 10">Cytoplasm</location>
    </subcellularLocation>
</comment>
<keyword evidence="8 10" id="KW-0239">DNA-directed DNA polymerase</keyword>
<dbReference type="eggNOG" id="COG0592">
    <property type="taxonomic scope" value="Bacteria"/>
</dbReference>
<dbReference type="GO" id="GO:0003887">
    <property type="term" value="F:DNA-directed DNA polymerase activity"/>
    <property type="evidence" value="ECO:0007669"/>
    <property type="project" value="UniProtKB-UniRule"/>
</dbReference>
<dbReference type="STRING" id="2340.JV46_17130"/>
<dbReference type="PANTHER" id="PTHR30478">
    <property type="entry name" value="DNA POLYMERASE III SUBUNIT BETA"/>
    <property type="match status" value="1"/>
</dbReference>
<evidence type="ECO:0000259" key="11">
    <source>
        <dbReference type="Pfam" id="PF00712"/>
    </source>
</evidence>
<evidence type="ECO:0000256" key="9">
    <source>
        <dbReference type="ARBA" id="ARBA00023125"/>
    </source>
</evidence>
<dbReference type="Pfam" id="PF00712">
    <property type="entry name" value="DNA_pol3_beta"/>
    <property type="match status" value="1"/>
</dbReference>
<keyword evidence="7 10" id="KW-0235">DNA replication</keyword>
<evidence type="ECO:0000256" key="10">
    <source>
        <dbReference type="PIRNR" id="PIRNR000804"/>
    </source>
</evidence>
<dbReference type="CDD" id="cd00140">
    <property type="entry name" value="beta_clamp"/>
    <property type="match status" value="1"/>
</dbReference>
<dbReference type="Pfam" id="PF02767">
    <property type="entry name" value="DNA_pol3_beta_2"/>
    <property type="match status" value="1"/>
</dbReference>
<reference evidence="14 15" key="1">
    <citation type="journal article" date="2014" name="BMC Genomics">
        <title>The genome of the intracellular bacterium of the coastal bivalve, Solemya velum: a blueprint for thriving in and out of symbiosis.</title>
        <authorList>
            <person name="Dmytrenko O."/>
            <person name="Russell S.L."/>
            <person name="Loo W.T."/>
            <person name="Fontanez K.M."/>
            <person name="Liao L."/>
            <person name="Roeselers G."/>
            <person name="Sharma R."/>
            <person name="Stewart F.J."/>
            <person name="Newton I.L."/>
            <person name="Woyke T."/>
            <person name="Wu D."/>
            <person name="Lang J.M."/>
            <person name="Eisen J.A."/>
            <person name="Cavanaugh C.M."/>
        </authorList>
    </citation>
    <scope>NUCLEOTIDE SEQUENCE [LARGE SCALE GENOMIC DNA]</scope>
    <source>
        <strain evidence="14 15">WH</strain>
    </source>
</reference>
<dbReference type="Proteomes" id="UP000030856">
    <property type="component" value="Unassembled WGS sequence"/>
</dbReference>
<dbReference type="GO" id="GO:0009360">
    <property type="term" value="C:DNA polymerase III complex"/>
    <property type="evidence" value="ECO:0007669"/>
    <property type="project" value="InterPro"/>
</dbReference>
<evidence type="ECO:0000256" key="8">
    <source>
        <dbReference type="ARBA" id="ARBA00022932"/>
    </source>
</evidence>
<dbReference type="InterPro" id="IPR022635">
    <property type="entry name" value="DNA_polIII_beta_C"/>
</dbReference>
<gene>
    <name evidence="14" type="ORF">JV46_17130</name>
</gene>
<keyword evidence="15" id="KW-1185">Reference proteome</keyword>
<dbReference type="PATRIC" id="fig|2340.3.peg.988"/>
<dbReference type="GO" id="GO:0003677">
    <property type="term" value="F:DNA binding"/>
    <property type="evidence" value="ECO:0007669"/>
    <property type="project" value="UniProtKB-UniRule"/>
</dbReference>
<dbReference type="PANTHER" id="PTHR30478:SF0">
    <property type="entry name" value="BETA SLIDING CLAMP"/>
    <property type="match status" value="1"/>
</dbReference>
<feature type="domain" description="DNA polymerase III beta sliding clamp N-terminal" evidence="11">
    <location>
        <begin position="1"/>
        <end position="119"/>
    </location>
</feature>
<sequence length="367" mass="41568">MKIKISRESLLEPLLQINGVVERRQTLPILANVLIQCQKDQMALTATDLEVEMRTVTLCECDEEFEFTLPARKLLDICKALPEESNISLSIDNKDRATLRSGRGRYALGVLSATEYPSIEIATADTKFDIEERQLKQLIDKTGFAIAQQDVRYYLNGMLIEISAKRVRAVSTDGHRLALSDAEVETGFEEEKKIILPRKAALELHRFLSDSETPVTIELSQNHIRFIRGSTTFTSKLIDGRFPDYERVIPPQGDKVLTIERDLLKQVLQRASILSNEKYRGIRFSLSENLIHLTANNPEQEQAEEEIVIEYSKEEMSIGFNVGYLLDVLGVIDTENVVMTLTDPNSSCIVTPEGSEQSRYVVMPMRL</sequence>
<evidence type="ECO:0000313" key="15">
    <source>
        <dbReference type="Proteomes" id="UP000030856"/>
    </source>
</evidence>
<keyword evidence="6 10" id="KW-0548">Nucleotidyltransferase</keyword>
<proteinExistence type="inferred from homology"/>
<accession>A0A0B0HD13</accession>
<feature type="domain" description="DNA polymerase III beta sliding clamp C-terminal" evidence="13">
    <location>
        <begin position="247"/>
        <end position="366"/>
    </location>
</feature>
<comment type="function">
    <text evidence="10">Confers DNA tethering and processivity to DNA polymerases and other proteins. Acts as a clamp, forming a ring around DNA (a reaction catalyzed by the clamp-loading complex) which diffuses in an ATP-independent manner freely and bidirectionally along dsDNA. Initially characterized for its ability to contact the catalytic subunit of DNA polymerase III (Pol III), a complex, multichain enzyme responsible for most of the replicative synthesis in bacteria; Pol III exhibits 3'-5' exonuclease proofreading activity. The beta chain is required for initiation of replication as well as for processivity of DNA replication.</text>
</comment>
<dbReference type="SMART" id="SM00480">
    <property type="entry name" value="POL3Bc"/>
    <property type="match status" value="1"/>
</dbReference>
<keyword evidence="5 10" id="KW-0808">Transferase</keyword>
<evidence type="ECO:0000256" key="5">
    <source>
        <dbReference type="ARBA" id="ARBA00022679"/>
    </source>
</evidence>
<dbReference type="Gene3D" id="3.70.10.10">
    <property type="match status" value="1"/>
</dbReference>
<dbReference type="GO" id="GO:0008408">
    <property type="term" value="F:3'-5' exonuclease activity"/>
    <property type="evidence" value="ECO:0007669"/>
    <property type="project" value="InterPro"/>
</dbReference>
<dbReference type="Pfam" id="PF02768">
    <property type="entry name" value="DNA_pol3_beta_3"/>
    <property type="match status" value="1"/>
</dbReference>
<evidence type="ECO:0000256" key="2">
    <source>
        <dbReference type="ARBA" id="ARBA00010752"/>
    </source>
</evidence>